<comment type="similarity">
    <text evidence="8">Belongs to the exbB/tolQ family.</text>
</comment>
<dbReference type="AlphaFoldDB" id="A0A015SLM5"/>
<evidence type="ECO:0000313" key="12">
    <source>
        <dbReference type="EMBL" id="EXY73104.1"/>
    </source>
</evidence>
<dbReference type="PANTHER" id="PTHR30625:SF15">
    <property type="entry name" value="BIOPOLYMER TRANSPORT PROTEIN EXBB"/>
    <property type="match status" value="1"/>
</dbReference>
<keyword evidence="4 9" id="KW-0812">Transmembrane</keyword>
<keyword evidence="2 8" id="KW-0813">Transport</keyword>
<keyword evidence="6 9" id="KW-1133">Transmembrane helix</keyword>
<evidence type="ECO:0000256" key="6">
    <source>
        <dbReference type="ARBA" id="ARBA00022989"/>
    </source>
</evidence>
<organism evidence="12 13">
    <name type="scientific">Bacteroides fragilis str. 3988T(B)14</name>
    <dbReference type="NCBI Taxonomy" id="1339315"/>
    <lineage>
        <taxon>Bacteria</taxon>
        <taxon>Pseudomonadati</taxon>
        <taxon>Bacteroidota</taxon>
        <taxon>Bacteroidia</taxon>
        <taxon>Bacteroidales</taxon>
        <taxon>Bacteroidaceae</taxon>
        <taxon>Bacteroides</taxon>
    </lineage>
</organism>
<name>A0A015SLM5_BACFG</name>
<keyword evidence="7 9" id="KW-0472">Membrane</keyword>
<sequence length="274" mass="29119">MKKLFAIVAVMGVLTFGSTQLVQAQDAAATEQAAPAADKPVADAVAEAAEASAPLAGAEDEGGIHKEIKVKFIEGTASFMSLVAIALVIGLAFCIERIIYLSLAEINTKKFMSSIEAALEKGDVEAAKDIARNTRGPVASIYYQGLMRIDQGIDVVEKSVVSYGGVQAGYLEKGCSWITLFIAMAPSLGFLGTVVGMVMAFDKIQQQGDISPTVVAGGMKVALITTIFGLVVALILQVFYNYILAKIEALTSEMEDSSISLLDMVIKYNLKYKK</sequence>
<dbReference type="Proteomes" id="UP000020529">
    <property type="component" value="Unassembled WGS sequence"/>
</dbReference>
<feature type="chain" id="PRO_5001478158" evidence="10">
    <location>
        <begin position="25"/>
        <end position="274"/>
    </location>
</feature>
<comment type="subcellular location">
    <subcellularLocation>
        <location evidence="1">Cell membrane</location>
        <topology evidence="1">Multi-pass membrane protein</topology>
    </subcellularLocation>
    <subcellularLocation>
        <location evidence="8">Membrane</location>
        <topology evidence="8">Multi-pass membrane protein</topology>
    </subcellularLocation>
</comment>
<evidence type="ECO:0000256" key="10">
    <source>
        <dbReference type="SAM" id="SignalP"/>
    </source>
</evidence>
<dbReference type="PATRIC" id="fig|1339315.3.peg.3837"/>
<dbReference type="RefSeq" id="WP_005802355.1">
    <property type="nucleotide sequence ID" value="NZ_JGCY01000379.1"/>
</dbReference>
<evidence type="ECO:0000256" key="9">
    <source>
        <dbReference type="SAM" id="Phobius"/>
    </source>
</evidence>
<evidence type="ECO:0000313" key="13">
    <source>
        <dbReference type="Proteomes" id="UP000020529"/>
    </source>
</evidence>
<dbReference type="EMBL" id="JGCY01000379">
    <property type="protein sequence ID" value="EXY73104.1"/>
    <property type="molecule type" value="Genomic_DNA"/>
</dbReference>
<reference evidence="12 13" key="1">
    <citation type="submission" date="2014-02" db="EMBL/GenBank/DDBJ databases">
        <authorList>
            <person name="Sears C."/>
            <person name="Carroll K."/>
            <person name="Sack B.R."/>
            <person name="Qadri F."/>
            <person name="Myers L.L."/>
            <person name="Chung G.-T."/>
            <person name="Escheverria P."/>
            <person name="Fraser C.M."/>
            <person name="Sadzewicz L."/>
            <person name="Shefchek K.A."/>
            <person name="Tallon L."/>
            <person name="Das S.P."/>
            <person name="Daugherty S."/>
            <person name="Mongodin E.F."/>
        </authorList>
    </citation>
    <scope>NUCLEOTIDE SEQUENCE [LARGE SCALE GENOMIC DNA]</scope>
    <source>
        <strain evidence="13">3988T(B)14</strain>
    </source>
</reference>
<evidence type="ECO:0000256" key="8">
    <source>
        <dbReference type="RuleBase" id="RU004057"/>
    </source>
</evidence>
<dbReference type="InterPro" id="IPR050790">
    <property type="entry name" value="ExbB/TolQ_transport"/>
</dbReference>
<evidence type="ECO:0000256" key="2">
    <source>
        <dbReference type="ARBA" id="ARBA00022448"/>
    </source>
</evidence>
<proteinExistence type="inferred from homology"/>
<evidence type="ECO:0000256" key="3">
    <source>
        <dbReference type="ARBA" id="ARBA00022475"/>
    </source>
</evidence>
<dbReference type="PANTHER" id="PTHR30625">
    <property type="entry name" value="PROTEIN TOLQ"/>
    <property type="match status" value="1"/>
</dbReference>
<comment type="caution">
    <text evidence="12">The sequence shown here is derived from an EMBL/GenBank/DDBJ whole genome shotgun (WGS) entry which is preliminary data.</text>
</comment>
<feature type="transmembrane region" description="Helical" evidence="9">
    <location>
        <begin position="79"/>
        <end position="103"/>
    </location>
</feature>
<feature type="transmembrane region" description="Helical" evidence="9">
    <location>
        <begin position="177"/>
        <end position="201"/>
    </location>
</feature>
<feature type="domain" description="MotA/TolQ/ExbB proton channel" evidence="11">
    <location>
        <begin position="155"/>
        <end position="255"/>
    </location>
</feature>
<feature type="signal peptide" evidence="10">
    <location>
        <begin position="1"/>
        <end position="24"/>
    </location>
</feature>
<feature type="transmembrane region" description="Helical" evidence="9">
    <location>
        <begin position="221"/>
        <end position="244"/>
    </location>
</feature>
<accession>A0A015SLM5</accession>
<protein>
    <submittedName>
        <fullName evidence="12">MotA/TolQ/ExbB proton channel family protein</fullName>
    </submittedName>
</protein>
<evidence type="ECO:0000259" key="11">
    <source>
        <dbReference type="Pfam" id="PF01618"/>
    </source>
</evidence>
<keyword evidence="3" id="KW-1003">Cell membrane</keyword>
<dbReference type="Pfam" id="PF01618">
    <property type="entry name" value="MotA_ExbB"/>
    <property type="match status" value="1"/>
</dbReference>
<keyword evidence="5 8" id="KW-0653">Protein transport</keyword>
<dbReference type="GO" id="GO:0017038">
    <property type="term" value="P:protein import"/>
    <property type="evidence" value="ECO:0007669"/>
    <property type="project" value="TreeGrafter"/>
</dbReference>
<evidence type="ECO:0000256" key="5">
    <source>
        <dbReference type="ARBA" id="ARBA00022927"/>
    </source>
</evidence>
<gene>
    <name evidence="12" type="ORF">M124_3168</name>
</gene>
<keyword evidence="10" id="KW-0732">Signal</keyword>
<evidence type="ECO:0000256" key="1">
    <source>
        <dbReference type="ARBA" id="ARBA00004651"/>
    </source>
</evidence>
<dbReference type="InterPro" id="IPR002898">
    <property type="entry name" value="MotA_ExbB_proton_chnl"/>
</dbReference>
<dbReference type="GO" id="GO:0005886">
    <property type="term" value="C:plasma membrane"/>
    <property type="evidence" value="ECO:0007669"/>
    <property type="project" value="UniProtKB-SubCell"/>
</dbReference>
<evidence type="ECO:0000256" key="7">
    <source>
        <dbReference type="ARBA" id="ARBA00023136"/>
    </source>
</evidence>
<evidence type="ECO:0000256" key="4">
    <source>
        <dbReference type="ARBA" id="ARBA00022692"/>
    </source>
</evidence>